<evidence type="ECO:0000256" key="2">
    <source>
        <dbReference type="ARBA" id="ARBA00023015"/>
    </source>
</evidence>
<comment type="subcellular location">
    <subcellularLocation>
        <location evidence="1">Nucleus</location>
    </subcellularLocation>
</comment>
<dbReference type="SUPFAM" id="SSF57667">
    <property type="entry name" value="beta-beta-alpha zinc fingers"/>
    <property type="match status" value="1"/>
</dbReference>
<feature type="region of interest" description="Disordered" evidence="8">
    <location>
        <begin position="149"/>
        <end position="182"/>
    </location>
</feature>
<feature type="region of interest" description="Disordered" evidence="8">
    <location>
        <begin position="209"/>
        <end position="258"/>
    </location>
</feature>
<feature type="coiled-coil region" evidence="7">
    <location>
        <begin position="449"/>
        <end position="483"/>
    </location>
</feature>
<dbReference type="InterPro" id="IPR004827">
    <property type="entry name" value="bZIP"/>
</dbReference>
<sequence>MEADDKPFACSFAGCNLRFTNEDHLTVHKKKHDMALNLENGQKTNVFVADQTPTPTRFIRNCEEVGLFQDLQNVNPFEETFRKAVEAAKTGVGSLHEVDSLSVPTGNDDTLHTPHVFPHIIEDTTSNSSSVYKSVTASFISSTSVITENGRKKPSLCSDDSTSQSPRHELDPLLHPTSTTEDGECHREIITGHILKERRVVVELGSSTKVVRQEADTSEHQEKTSSQIITDNTGSKSGLGIGTLSTEPPEVVSSQTLSSAGGNTVQLLLRMPDGKLLQLSALPVEHVTPSGANQLVQPSQVESQPGPMQNAAVVLTTTRPAAVATTVPVVRLEKNKYPTPTVKTSSAPVKQPAGLSLAKLRLKQTLISNNRTHATNKESPPKQSSAKVSVPKVRKTVPDVCGTSPVSAAPARRASSSSGGEDPGKKRQKFLERNRAAAMRCREKRKTWIQELERSSEEMLTTNQQLQLEVATLRREVADLKTLLLAHKDCPITQAMTQGSSVPSPSGSQPLQPQIIALPVTNSILPSAHTTTSTSLLQQHLTTAPQGQLILVNGSTNLKRGCSEPILTPRKKLTANQASPLIRQALLLPSTQAESIQVINSGAVKTVTTMNKNSQGGSMAVQSGVLVTNPVITTGNQLSISAVIQNSNYQQTFIVPKICLPASVTPVVTDVDRIIQGNQTLITDAGIQRKMGDVSDNEVGTNVIKINPNVMRKSTDSVITGDLTADIHATSDQDSDIEIIAEVQSCNDSR</sequence>
<dbReference type="InterPro" id="IPR036236">
    <property type="entry name" value="Znf_C2H2_sf"/>
</dbReference>
<dbReference type="OrthoDB" id="295274at2759"/>
<dbReference type="FunFam" id="1.20.5.170:FF:000010">
    <property type="entry name" value="Cyclic AMP-dependent transcription factor ATF-2"/>
    <property type="match status" value="1"/>
</dbReference>
<dbReference type="InterPro" id="IPR013087">
    <property type="entry name" value="Znf_C2H2_type"/>
</dbReference>
<dbReference type="STRING" id="136037.A0A067R1N2"/>
<dbReference type="Proteomes" id="UP000027135">
    <property type="component" value="Unassembled WGS sequence"/>
</dbReference>
<dbReference type="PROSITE" id="PS50217">
    <property type="entry name" value="BZIP"/>
    <property type="match status" value="1"/>
</dbReference>
<reference evidence="11 12" key="1">
    <citation type="journal article" date="2014" name="Nat. Commun.">
        <title>Molecular traces of alternative social organization in a termite genome.</title>
        <authorList>
            <person name="Terrapon N."/>
            <person name="Li C."/>
            <person name="Robertson H.M."/>
            <person name="Ji L."/>
            <person name="Meng X."/>
            <person name="Booth W."/>
            <person name="Chen Z."/>
            <person name="Childers C.P."/>
            <person name="Glastad K.M."/>
            <person name="Gokhale K."/>
            <person name="Gowin J."/>
            <person name="Gronenberg W."/>
            <person name="Hermansen R.A."/>
            <person name="Hu H."/>
            <person name="Hunt B.G."/>
            <person name="Huylmans A.K."/>
            <person name="Khalil S.M."/>
            <person name="Mitchell R.D."/>
            <person name="Munoz-Torres M.C."/>
            <person name="Mustard J.A."/>
            <person name="Pan H."/>
            <person name="Reese J.T."/>
            <person name="Scharf M.E."/>
            <person name="Sun F."/>
            <person name="Vogel H."/>
            <person name="Xiao J."/>
            <person name="Yang W."/>
            <person name="Yang Z."/>
            <person name="Yang Z."/>
            <person name="Zhou J."/>
            <person name="Zhu J."/>
            <person name="Brent C.S."/>
            <person name="Elsik C.G."/>
            <person name="Goodisman M.A."/>
            <person name="Liberles D.A."/>
            <person name="Roe R.M."/>
            <person name="Vargo E.L."/>
            <person name="Vilcinskas A."/>
            <person name="Wang J."/>
            <person name="Bornberg-Bauer E."/>
            <person name="Korb J."/>
            <person name="Zhang G."/>
            <person name="Liebig J."/>
        </authorList>
    </citation>
    <scope>NUCLEOTIDE SEQUENCE [LARGE SCALE GENOMIC DNA]</scope>
    <source>
        <tissue evidence="11">Whole organism</tissue>
    </source>
</reference>
<keyword evidence="6" id="KW-0862">Zinc</keyword>
<dbReference type="PROSITE" id="PS50157">
    <property type="entry name" value="ZINC_FINGER_C2H2_2"/>
    <property type="match status" value="1"/>
</dbReference>
<dbReference type="eggNOG" id="KOG1414">
    <property type="taxonomic scope" value="Eukaryota"/>
</dbReference>
<dbReference type="Gene3D" id="3.30.160.60">
    <property type="entry name" value="Classic Zinc Finger"/>
    <property type="match status" value="1"/>
</dbReference>
<dbReference type="InterPro" id="IPR051027">
    <property type="entry name" value="bZIP_transcription_factors"/>
</dbReference>
<keyword evidence="7" id="KW-0175">Coiled coil</keyword>
<feature type="compositionally biased region" description="Low complexity" evidence="8">
    <location>
        <begin position="404"/>
        <end position="418"/>
    </location>
</feature>
<proteinExistence type="predicted"/>
<keyword evidence="6" id="KW-0863">Zinc-finger</keyword>
<evidence type="ECO:0000313" key="12">
    <source>
        <dbReference type="Proteomes" id="UP000027135"/>
    </source>
</evidence>
<dbReference type="Pfam" id="PF00170">
    <property type="entry name" value="bZIP_1"/>
    <property type="match status" value="1"/>
</dbReference>
<evidence type="ECO:0000256" key="1">
    <source>
        <dbReference type="ARBA" id="ARBA00004123"/>
    </source>
</evidence>
<dbReference type="SMART" id="SM00338">
    <property type="entry name" value="BRLZ"/>
    <property type="match status" value="1"/>
</dbReference>
<gene>
    <name evidence="11" type="ORF">L798_09834</name>
</gene>
<dbReference type="GO" id="GO:0005634">
    <property type="term" value="C:nucleus"/>
    <property type="evidence" value="ECO:0007669"/>
    <property type="project" value="UniProtKB-SubCell"/>
</dbReference>
<evidence type="ECO:0000259" key="10">
    <source>
        <dbReference type="PROSITE" id="PS50217"/>
    </source>
</evidence>
<dbReference type="AlphaFoldDB" id="A0A067R1N2"/>
<evidence type="ECO:0000256" key="8">
    <source>
        <dbReference type="SAM" id="MobiDB-lite"/>
    </source>
</evidence>
<protein>
    <submittedName>
        <fullName evidence="11">Cyclic AMP-dependent transcription factor ATF-2</fullName>
    </submittedName>
</protein>
<evidence type="ECO:0000256" key="3">
    <source>
        <dbReference type="ARBA" id="ARBA00023125"/>
    </source>
</evidence>
<dbReference type="EMBL" id="KK852811">
    <property type="protein sequence ID" value="KDR15907.1"/>
    <property type="molecule type" value="Genomic_DNA"/>
</dbReference>
<accession>A0A067R1N2</accession>
<keyword evidence="5" id="KW-0539">Nucleus</keyword>
<evidence type="ECO:0000259" key="9">
    <source>
        <dbReference type="PROSITE" id="PS50157"/>
    </source>
</evidence>
<feature type="compositionally biased region" description="Basic and acidic residues" evidence="8">
    <location>
        <begin position="211"/>
        <end position="223"/>
    </location>
</feature>
<feature type="domain" description="C2H2-type" evidence="9">
    <location>
        <begin position="8"/>
        <end position="32"/>
    </location>
</feature>
<dbReference type="GO" id="GO:0003677">
    <property type="term" value="F:DNA binding"/>
    <property type="evidence" value="ECO:0007669"/>
    <property type="project" value="UniProtKB-KW"/>
</dbReference>
<feature type="compositionally biased region" description="Polar residues" evidence="8">
    <location>
        <begin position="224"/>
        <end position="236"/>
    </location>
</feature>
<dbReference type="PROSITE" id="PS00028">
    <property type="entry name" value="ZINC_FINGER_C2H2_1"/>
    <property type="match status" value="1"/>
</dbReference>
<dbReference type="SUPFAM" id="SSF57959">
    <property type="entry name" value="Leucine zipper domain"/>
    <property type="match status" value="1"/>
</dbReference>
<keyword evidence="3" id="KW-0238">DNA-binding</keyword>
<dbReference type="OMA" id="QMAESFH"/>
<dbReference type="PROSITE" id="PS00036">
    <property type="entry name" value="BZIP_BASIC"/>
    <property type="match status" value="1"/>
</dbReference>
<evidence type="ECO:0000256" key="7">
    <source>
        <dbReference type="SAM" id="Coils"/>
    </source>
</evidence>
<dbReference type="InterPro" id="IPR046347">
    <property type="entry name" value="bZIP_sf"/>
</dbReference>
<name>A0A067R1N2_ZOONE</name>
<evidence type="ECO:0000256" key="6">
    <source>
        <dbReference type="PROSITE-ProRule" id="PRU00042"/>
    </source>
</evidence>
<keyword evidence="6" id="KW-0479">Metal-binding</keyword>
<dbReference type="InParanoid" id="A0A067R1N2"/>
<dbReference type="SMART" id="SM00355">
    <property type="entry name" value="ZnF_C2H2"/>
    <property type="match status" value="1"/>
</dbReference>
<evidence type="ECO:0000256" key="4">
    <source>
        <dbReference type="ARBA" id="ARBA00023163"/>
    </source>
</evidence>
<dbReference type="GO" id="GO:0008270">
    <property type="term" value="F:zinc ion binding"/>
    <property type="evidence" value="ECO:0007669"/>
    <property type="project" value="UniProtKB-KW"/>
</dbReference>
<feature type="compositionally biased region" description="Basic and acidic residues" evidence="8">
    <location>
        <begin position="422"/>
        <end position="435"/>
    </location>
</feature>
<dbReference type="CDD" id="cd14687">
    <property type="entry name" value="bZIP_ATF2"/>
    <property type="match status" value="1"/>
</dbReference>
<dbReference type="PANTHER" id="PTHR19304">
    <property type="entry name" value="CYCLIC-AMP RESPONSE ELEMENT BINDING PROTEIN"/>
    <property type="match status" value="1"/>
</dbReference>
<organism evidence="11 12">
    <name type="scientific">Zootermopsis nevadensis</name>
    <name type="common">Dampwood termite</name>
    <dbReference type="NCBI Taxonomy" id="136037"/>
    <lineage>
        <taxon>Eukaryota</taxon>
        <taxon>Metazoa</taxon>
        <taxon>Ecdysozoa</taxon>
        <taxon>Arthropoda</taxon>
        <taxon>Hexapoda</taxon>
        <taxon>Insecta</taxon>
        <taxon>Pterygota</taxon>
        <taxon>Neoptera</taxon>
        <taxon>Polyneoptera</taxon>
        <taxon>Dictyoptera</taxon>
        <taxon>Blattodea</taxon>
        <taxon>Blattoidea</taxon>
        <taxon>Termitoidae</taxon>
        <taxon>Termopsidae</taxon>
        <taxon>Zootermopsis</taxon>
    </lineage>
</organism>
<feature type="region of interest" description="Disordered" evidence="8">
    <location>
        <begin position="370"/>
        <end position="437"/>
    </location>
</feature>
<evidence type="ECO:0000313" key="11">
    <source>
        <dbReference type="EMBL" id="KDR15907.1"/>
    </source>
</evidence>
<feature type="domain" description="BZIP" evidence="10">
    <location>
        <begin position="424"/>
        <end position="487"/>
    </location>
</feature>
<keyword evidence="4" id="KW-0804">Transcription</keyword>
<keyword evidence="12" id="KW-1185">Reference proteome</keyword>
<dbReference type="GO" id="GO:0003700">
    <property type="term" value="F:DNA-binding transcription factor activity"/>
    <property type="evidence" value="ECO:0007669"/>
    <property type="project" value="InterPro"/>
</dbReference>
<keyword evidence="2" id="KW-0805">Transcription regulation</keyword>
<evidence type="ECO:0000256" key="5">
    <source>
        <dbReference type="ARBA" id="ARBA00023242"/>
    </source>
</evidence>
<dbReference type="Gene3D" id="1.20.5.170">
    <property type="match status" value="1"/>
</dbReference>